<evidence type="ECO:0000313" key="6">
    <source>
        <dbReference type="EMBL" id="SEJ23326.1"/>
    </source>
</evidence>
<dbReference type="Pfam" id="PF02581">
    <property type="entry name" value="TMP-TENI"/>
    <property type="match status" value="2"/>
</dbReference>
<feature type="domain" description="Thiamine phosphate synthase/TenI" evidence="5">
    <location>
        <begin position="6"/>
        <end position="54"/>
    </location>
</feature>
<feature type="compositionally biased region" description="Polar residues" evidence="4">
    <location>
        <begin position="287"/>
        <end position="296"/>
    </location>
</feature>
<dbReference type="Proteomes" id="UP000198707">
    <property type="component" value="Unassembled WGS sequence"/>
</dbReference>
<keyword evidence="3" id="KW-0784">Thiamine biosynthesis</keyword>
<accession>A0A1H6X5J1</accession>
<dbReference type="Gene3D" id="3.20.20.70">
    <property type="entry name" value="Aldolase class I"/>
    <property type="match status" value="2"/>
</dbReference>
<dbReference type="STRING" id="1144548.SAMN05443287_103432"/>
<name>A0A1H6X5J1_9ACTN</name>
<dbReference type="InterPro" id="IPR013785">
    <property type="entry name" value="Aldolase_TIM"/>
</dbReference>
<feature type="compositionally biased region" description="Pro residues" evidence="4">
    <location>
        <begin position="244"/>
        <end position="267"/>
    </location>
</feature>
<evidence type="ECO:0000256" key="2">
    <source>
        <dbReference type="ARBA" id="ARBA00004948"/>
    </source>
</evidence>
<organism evidence="6 7">
    <name type="scientific">Micromonospora phaseoli</name>
    <dbReference type="NCBI Taxonomy" id="1144548"/>
    <lineage>
        <taxon>Bacteria</taxon>
        <taxon>Bacillati</taxon>
        <taxon>Actinomycetota</taxon>
        <taxon>Actinomycetes</taxon>
        <taxon>Micromonosporales</taxon>
        <taxon>Micromonosporaceae</taxon>
        <taxon>Micromonospora</taxon>
    </lineage>
</organism>
<dbReference type="AlphaFoldDB" id="A0A1H6X5J1"/>
<dbReference type="GO" id="GO:0004789">
    <property type="term" value="F:thiamine-phosphate diphosphorylase activity"/>
    <property type="evidence" value="ECO:0007669"/>
    <property type="project" value="TreeGrafter"/>
</dbReference>
<dbReference type="CDD" id="cd00564">
    <property type="entry name" value="TMP_TenI"/>
    <property type="match status" value="1"/>
</dbReference>
<dbReference type="SUPFAM" id="SSF51391">
    <property type="entry name" value="Thiamin phosphate synthase"/>
    <property type="match status" value="1"/>
</dbReference>
<feature type="region of interest" description="Disordered" evidence="4">
    <location>
        <begin position="237"/>
        <end position="317"/>
    </location>
</feature>
<dbReference type="GO" id="GO:0009228">
    <property type="term" value="P:thiamine biosynthetic process"/>
    <property type="evidence" value="ECO:0007669"/>
    <property type="project" value="UniProtKB-KW"/>
</dbReference>
<dbReference type="InterPro" id="IPR036206">
    <property type="entry name" value="ThiamineP_synth_sf"/>
</dbReference>
<evidence type="ECO:0000259" key="5">
    <source>
        <dbReference type="Pfam" id="PF02581"/>
    </source>
</evidence>
<feature type="domain" description="Thiamine phosphate synthase/TenI" evidence="5">
    <location>
        <begin position="135"/>
        <end position="216"/>
    </location>
</feature>
<dbReference type="EMBL" id="FNYV01000003">
    <property type="protein sequence ID" value="SEJ23326.1"/>
    <property type="molecule type" value="Genomic_DNA"/>
</dbReference>
<comment type="pathway">
    <text evidence="2">Cofactor biosynthesis; thiamine diphosphate biosynthesis.</text>
</comment>
<dbReference type="PANTHER" id="PTHR20857">
    <property type="entry name" value="THIAMINE-PHOSPHATE PYROPHOSPHORYLASE"/>
    <property type="match status" value="1"/>
</dbReference>
<protein>
    <submittedName>
        <fullName evidence="6">Thiamine-phosphate pyrophosphorylase</fullName>
    </submittedName>
</protein>
<sequence length="317" mass="32160">MARGPLATVVAAAVAGGVRWVVLREKDLPRAERLALAAELRPILAEAGGTLVVAGPDPLLADQGRDVAGTGACRAAGTATGTCRTGTGTCRTGTGACRAGAVGCIGAAGVATEVRTPIALHLSAAGPYPPPAADLVGRSCHDEAELRRLSSEDYVTLSPVYPTRTKPGYGPPLLPEGLAELIRRCPVPALALGGIEYPTQVRACVQAGATGVAVLGTVMRAPDPHLAATTLVEAFQEAATSNTHPPPPTAPTPPANPPPRANLPPLPNREAAQLRTARPTTGLRPTVPTQGSSLTARSGHGRPQPPTASPENPEGET</sequence>
<dbReference type="PANTHER" id="PTHR20857:SF15">
    <property type="entry name" value="THIAMINE-PHOSPHATE SYNTHASE"/>
    <property type="match status" value="1"/>
</dbReference>
<evidence type="ECO:0000256" key="3">
    <source>
        <dbReference type="ARBA" id="ARBA00022977"/>
    </source>
</evidence>
<dbReference type="GO" id="GO:0005737">
    <property type="term" value="C:cytoplasm"/>
    <property type="evidence" value="ECO:0007669"/>
    <property type="project" value="TreeGrafter"/>
</dbReference>
<evidence type="ECO:0000313" key="7">
    <source>
        <dbReference type="Proteomes" id="UP000198707"/>
    </source>
</evidence>
<evidence type="ECO:0000256" key="1">
    <source>
        <dbReference type="ARBA" id="ARBA00003814"/>
    </source>
</evidence>
<keyword evidence="7" id="KW-1185">Reference proteome</keyword>
<reference evidence="7" key="1">
    <citation type="submission" date="2016-10" db="EMBL/GenBank/DDBJ databases">
        <authorList>
            <person name="Varghese N."/>
            <person name="Submissions S."/>
        </authorList>
    </citation>
    <scope>NUCLEOTIDE SEQUENCE [LARGE SCALE GENOMIC DNA]</scope>
    <source>
        <strain evidence="7">CGMCC 4.7038</strain>
    </source>
</reference>
<dbReference type="InterPro" id="IPR022998">
    <property type="entry name" value="ThiamineP_synth_TenI"/>
</dbReference>
<gene>
    <name evidence="6" type="ORF">SAMN05443287_103432</name>
</gene>
<evidence type="ECO:0000256" key="4">
    <source>
        <dbReference type="SAM" id="MobiDB-lite"/>
    </source>
</evidence>
<proteinExistence type="predicted"/>
<comment type="function">
    <text evidence="1">Condenses 4-methyl-5-(beta-hydroxyethyl)thiazole monophosphate (THZ-P) and 2-methyl-4-amino-5-hydroxymethyl pyrimidine pyrophosphate (HMP-PP) to form thiamine monophosphate (TMP).</text>
</comment>